<evidence type="ECO:0000256" key="1">
    <source>
        <dbReference type="SAM" id="SignalP"/>
    </source>
</evidence>
<dbReference type="InterPro" id="IPR030890">
    <property type="entry name" value="LP_HExxH_w_TonB"/>
</dbReference>
<sequence length="309" mass="35446">MYMKKYIVCASLCLVCLGFGSCSEDKLEAESVIVDSNVKQTDFDKWIKANLTDPYNIQFVYRYDHNETDMNYYNVPADYEQAVKLAHIVKYASIEAYDQVAGVDFTRTYFPKLFYATGEFQYRNNGTMILGTAEGGKKIFLAGTNHLNKLSTTVESLNTYYLRTIHHEFTHILNQTKNYTAEYQKVNGSLYIGDAWSSPEGQTGYLQRGFISAYSQMEAREDFAEMLSMYITNTPEQWAKWMAEAGAKDPETKVEAPGAGHIAKKLEMVRVYMRDEFNIDIDVLRDEILRREGDVINGYVNLTDLKIDK</sequence>
<keyword evidence="3" id="KW-1185">Reference proteome</keyword>
<dbReference type="eggNOG" id="ENOG502ZA2M">
    <property type="taxonomic scope" value="Bacteria"/>
</dbReference>
<keyword evidence="1" id="KW-0732">Signal</keyword>
<evidence type="ECO:0008006" key="4">
    <source>
        <dbReference type="Google" id="ProtNLM"/>
    </source>
</evidence>
<reference evidence="2 3" key="1">
    <citation type="submission" date="2009-12" db="EMBL/GenBank/DDBJ databases">
        <title>Genome Sequence of Prevotella buccalis ATCC 35310.</title>
        <authorList>
            <person name="Durkin A.S."/>
            <person name="Madupu R."/>
            <person name="Torralba M."/>
            <person name="Methe B."/>
            <person name="Sutton G."/>
            <person name="Strausberg R.L."/>
            <person name="Nelson K.E."/>
        </authorList>
    </citation>
    <scope>NUCLEOTIDE SEQUENCE [LARGE SCALE GENOMIC DNA]</scope>
    <source>
        <strain evidence="2 3">ATCC 35310</strain>
    </source>
</reference>
<evidence type="ECO:0000313" key="2">
    <source>
        <dbReference type="EMBL" id="EFA91966.1"/>
    </source>
</evidence>
<dbReference type="EMBL" id="ADEG01000058">
    <property type="protein sequence ID" value="EFA91966.1"/>
    <property type="molecule type" value="Genomic_DNA"/>
</dbReference>
<comment type="caution">
    <text evidence="2">The sequence shown here is derived from an EMBL/GenBank/DDBJ whole genome shotgun (WGS) entry which is preliminary data.</text>
</comment>
<proteinExistence type="predicted"/>
<feature type="signal peptide" evidence="1">
    <location>
        <begin position="1"/>
        <end position="23"/>
    </location>
</feature>
<dbReference type="AlphaFoldDB" id="D1W5U9"/>
<dbReference type="Gene3D" id="3.40.390.70">
    <property type="match status" value="1"/>
</dbReference>
<evidence type="ECO:0000313" key="3">
    <source>
        <dbReference type="Proteomes" id="UP000005283"/>
    </source>
</evidence>
<accession>D1W5U9</accession>
<protein>
    <recommendedName>
        <fullName evidence="4">Substrate import-associated zinc metallohydrolase lipoprotein</fullName>
    </recommendedName>
</protein>
<dbReference type="Proteomes" id="UP000005283">
    <property type="component" value="Unassembled WGS sequence"/>
</dbReference>
<dbReference type="PROSITE" id="PS51257">
    <property type="entry name" value="PROKAR_LIPOPROTEIN"/>
    <property type="match status" value="1"/>
</dbReference>
<feature type="chain" id="PRO_5003027658" description="Substrate import-associated zinc metallohydrolase lipoprotein" evidence="1">
    <location>
        <begin position="24"/>
        <end position="309"/>
    </location>
</feature>
<dbReference type="Pfam" id="PF15890">
    <property type="entry name" value="Peptidase_Mx1"/>
    <property type="match status" value="1"/>
</dbReference>
<name>D1W5U9_9BACT</name>
<dbReference type="STRING" id="679190.HMPREF0650_1536"/>
<organism evidence="2 3">
    <name type="scientific">Hoylesella buccalis ATCC 35310</name>
    <dbReference type="NCBI Taxonomy" id="679190"/>
    <lineage>
        <taxon>Bacteria</taxon>
        <taxon>Pseudomonadati</taxon>
        <taxon>Bacteroidota</taxon>
        <taxon>Bacteroidia</taxon>
        <taxon>Bacteroidales</taxon>
        <taxon>Prevotellaceae</taxon>
        <taxon>Hoylesella</taxon>
    </lineage>
</organism>
<dbReference type="NCBIfam" id="TIGR04549">
    <property type="entry name" value="LP_HExxH_w_tonB"/>
    <property type="match status" value="1"/>
</dbReference>
<gene>
    <name evidence="2" type="ORF">HMPREF0650_1536</name>
</gene>